<protein>
    <recommendedName>
        <fullName evidence="4 11">tRNA uridine 5-carboxymethylaminomethyl modification enzyme MnmG</fullName>
    </recommendedName>
    <alternativeName>
        <fullName evidence="10 11">Glucose-inhibited division protein A</fullName>
    </alternativeName>
</protein>
<dbReference type="InterPro" id="IPR002218">
    <property type="entry name" value="MnmG-rel"/>
</dbReference>
<dbReference type="InterPro" id="IPR004416">
    <property type="entry name" value="MnmG"/>
</dbReference>
<keyword evidence="14" id="KW-1185">Reference proteome</keyword>
<feature type="binding site" evidence="11">
    <location>
        <begin position="270"/>
        <end position="284"/>
    </location>
    <ligand>
        <name>NAD(+)</name>
        <dbReference type="ChEBI" id="CHEBI:57540"/>
    </ligand>
</feature>
<accession>A0A2D2D5R9</accession>
<dbReference type="PANTHER" id="PTHR11806">
    <property type="entry name" value="GLUCOSE INHIBITED DIVISION PROTEIN A"/>
    <property type="match status" value="1"/>
</dbReference>
<dbReference type="Proteomes" id="UP000230709">
    <property type="component" value="Chromosome"/>
</dbReference>
<evidence type="ECO:0000256" key="1">
    <source>
        <dbReference type="ARBA" id="ARBA00001974"/>
    </source>
</evidence>
<dbReference type="GO" id="GO:0030488">
    <property type="term" value="P:tRNA methylation"/>
    <property type="evidence" value="ECO:0007669"/>
    <property type="project" value="TreeGrafter"/>
</dbReference>
<dbReference type="AlphaFoldDB" id="A0A2D2D5R9"/>
<keyword evidence="5 11" id="KW-0285">Flavoprotein</keyword>
<evidence type="ECO:0000256" key="11">
    <source>
        <dbReference type="HAMAP-Rule" id="MF_00129"/>
    </source>
</evidence>
<feature type="domain" description="tRNA uridine 5-carboxymethylaminomethyl modification enzyme C-terminal subdomain" evidence="12">
    <location>
        <begin position="539"/>
        <end position="610"/>
    </location>
</feature>
<dbReference type="InterPro" id="IPR026904">
    <property type="entry name" value="MnmG_C"/>
</dbReference>
<reference evidence="14" key="1">
    <citation type="submission" date="2017-10" db="EMBL/GenBank/DDBJ databases">
        <title>Completed PacBio SMRT sequence of Methylosinus trichosporium OB3b reveals presence of a third large plasmid.</title>
        <authorList>
            <person name="Charles T.C."/>
            <person name="Lynch M.D.J."/>
            <person name="Heil J.R."/>
            <person name="Cheng J."/>
        </authorList>
    </citation>
    <scope>NUCLEOTIDE SEQUENCE [LARGE SCALE GENOMIC DNA]</scope>
    <source>
        <strain evidence="14">OB3b</strain>
    </source>
</reference>
<dbReference type="Pfam" id="PF21680">
    <property type="entry name" value="GIDA_C_1st"/>
    <property type="match status" value="1"/>
</dbReference>
<dbReference type="InterPro" id="IPR049312">
    <property type="entry name" value="GIDA_C_N"/>
</dbReference>
<dbReference type="FunFam" id="1.10.150.570:FF:000001">
    <property type="entry name" value="tRNA uridine 5-carboxymethylaminomethyl modification enzyme MnmG"/>
    <property type="match status" value="1"/>
</dbReference>
<evidence type="ECO:0000256" key="6">
    <source>
        <dbReference type="ARBA" id="ARBA00022694"/>
    </source>
</evidence>
<name>A0A2D2D5R9_METT3</name>
<dbReference type="PRINTS" id="PR00368">
    <property type="entry name" value="FADPNR"/>
</dbReference>
<dbReference type="Gene3D" id="3.50.50.60">
    <property type="entry name" value="FAD/NAD(P)-binding domain"/>
    <property type="match status" value="2"/>
</dbReference>
<dbReference type="GO" id="GO:0002098">
    <property type="term" value="P:tRNA wobble uridine modification"/>
    <property type="evidence" value="ECO:0007669"/>
    <property type="project" value="InterPro"/>
</dbReference>
<gene>
    <name evidence="11" type="primary">mnmG</name>
    <name evidence="11" type="synonym">gidA</name>
    <name evidence="13" type="ORF">CQW49_12765</name>
</gene>
<dbReference type="Pfam" id="PF13932">
    <property type="entry name" value="SAM_GIDA_C"/>
    <property type="match status" value="1"/>
</dbReference>
<dbReference type="PROSITE" id="PS01281">
    <property type="entry name" value="GIDA_2"/>
    <property type="match status" value="1"/>
</dbReference>
<dbReference type="Pfam" id="PF01134">
    <property type="entry name" value="GIDA"/>
    <property type="match status" value="1"/>
</dbReference>
<dbReference type="InterPro" id="IPR036188">
    <property type="entry name" value="FAD/NAD-bd_sf"/>
</dbReference>
<dbReference type="EMBL" id="CP023737">
    <property type="protein sequence ID" value="ATQ70371.1"/>
    <property type="molecule type" value="Genomic_DNA"/>
</dbReference>
<proteinExistence type="inferred from homology"/>
<comment type="caution">
    <text evidence="11">Lacks conserved residue(s) required for the propagation of feature annotation.</text>
</comment>
<evidence type="ECO:0000256" key="8">
    <source>
        <dbReference type="ARBA" id="ARBA00023027"/>
    </source>
</evidence>
<organism evidence="13 14">
    <name type="scientific">Methylosinus trichosporium (strain ATCC 35070 / NCIMB 11131 / UNIQEM 75 / OB3b)</name>
    <dbReference type="NCBI Taxonomy" id="595536"/>
    <lineage>
        <taxon>Bacteria</taxon>
        <taxon>Pseudomonadati</taxon>
        <taxon>Pseudomonadota</taxon>
        <taxon>Alphaproteobacteria</taxon>
        <taxon>Hyphomicrobiales</taxon>
        <taxon>Methylocystaceae</taxon>
        <taxon>Methylosinus</taxon>
    </lineage>
</organism>
<dbReference type="FunFam" id="3.50.50.60:FF:000082">
    <property type="entry name" value="protein MTO1 homolog, mitochondrial isoform X1"/>
    <property type="match status" value="1"/>
</dbReference>
<dbReference type="PROSITE" id="PS01280">
    <property type="entry name" value="GIDA_1"/>
    <property type="match status" value="1"/>
</dbReference>
<evidence type="ECO:0000313" key="13">
    <source>
        <dbReference type="EMBL" id="ATQ70371.1"/>
    </source>
</evidence>
<comment type="function">
    <text evidence="2 11">NAD-binding protein involved in the addition of a carboxymethylaminomethyl (cmnm) group at the wobble position (U34) of certain tRNAs, forming tRNA-cmnm(5)s(2)U34.</text>
</comment>
<keyword evidence="8 11" id="KW-0520">NAD</keyword>
<comment type="subunit">
    <text evidence="9 11">Homodimer. Heterotetramer of two MnmE and two MnmG subunits.</text>
</comment>
<dbReference type="InterPro" id="IPR047001">
    <property type="entry name" value="MnmG_C_subdom"/>
</dbReference>
<evidence type="ECO:0000256" key="10">
    <source>
        <dbReference type="ARBA" id="ARBA00031800"/>
    </source>
</evidence>
<evidence type="ECO:0000256" key="2">
    <source>
        <dbReference type="ARBA" id="ARBA00003717"/>
    </source>
</evidence>
<dbReference type="InterPro" id="IPR044920">
    <property type="entry name" value="MnmG_C_subdom_sf"/>
</dbReference>
<feature type="binding site" evidence="11">
    <location>
        <begin position="12"/>
        <end position="17"/>
    </location>
    <ligand>
        <name>FAD</name>
        <dbReference type="ChEBI" id="CHEBI:57692"/>
    </ligand>
</feature>
<dbReference type="SUPFAM" id="SSF51905">
    <property type="entry name" value="FAD/NAD(P)-binding domain"/>
    <property type="match status" value="1"/>
</dbReference>
<keyword evidence="11" id="KW-0963">Cytoplasm</keyword>
<dbReference type="FunFam" id="3.50.50.60:FF:000002">
    <property type="entry name" value="tRNA uridine 5-carboxymethylaminomethyl modification enzyme MnmG"/>
    <property type="match status" value="1"/>
</dbReference>
<evidence type="ECO:0000256" key="4">
    <source>
        <dbReference type="ARBA" id="ARBA00020461"/>
    </source>
</evidence>
<dbReference type="InterPro" id="IPR040131">
    <property type="entry name" value="MnmG_N"/>
</dbReference>
<evidence type="ECO:0000256" key="9">
    <source>
        <dbReference type="ARBA" id="ARBA00025948"/>
    </source>
</evidence>
<evidence type="ECO:0000256" key="5">
    <source>
        <dbReference type="ARBA" id="ARBA00022630"/>
    </source>
</evidence>
<dbReference type="NCBIfam" id="TIGR00136">
    <property type="entry name" value="mnmG_gidA"/>
    <property type="match status" value="1"/>
</dbReference>
<dbReference type="GO" id="GO:0050660">
    <property type="term" value="F:flavin adenine dinucleotide binding"/>
    <property type="evidence" value="ECO:0007669"/>
    <property type="project" value="UniProtKB-UniRule"/>
</dbReference>
<dbReference type="SMART" id="SM01228">
    <property type="entry name" value="GIDA_assoc_3"/>
    <property type="match status" value="1"/>
</dbReference>
<sequence>MTRSSYDVIVIGGGHAGCEAAAASARLGARTVLVTHSRDTIGAMSCNPAIGGLGKGQLVREIDALDGLMGRVADAAGIQFRLLNRSKGPAVRGPRAQADRKLYRAAMQAAIAAIPGLDVVEGAVERLVVADGRVCGVEIGCMVVRAGAVVLTTGTFLNGVIHIGEKRIPAGRMGEQPAIGLAEDLRRIGFATRRLKTGTPPRLDGRTIAWEKLERQSGDETPEPFSFLTTRIGNPQIDCHITRTNAAAHKVILDNLDRSPLRSGAISGPGPRYCPSIEDKVTRFGDREAHQIFLEPEGLDDDTVYPNGVSTSLPEEVQHHFIRSIEGLEQAHILRPGYAIEYDFVDPRELGANLETKKIEGLFFAGQLNGTTGYEEAAAQGLVAGLNAAVRASGGAPILFDRAEAYIGVMIDDLVTRGVSEPYRMFTSRAEYRLSLRADNADERLTPRGLAIGCVGAERAAAFGERRTRLDNARALLDGLTLTTAAAARHGLPINQDGQRRSAFALLSYPGIDLVRLRDIWPQLCSIDDETAARVETDARYAVYLERQTADIDAYRRDEQLTLPETIDYRQIGGLSAELRAKLAFLRPRTLGQAQRIEGITPAALTLLAARARRG</sequence>
<keyword evidence="6 11" id="KW-0819">tRNA processing</keyword>
<comment type="similarity">
    <text evidence="3 11">Belongs to the MnmG family.</text>
</comment>
<keyword evidence="7 11" id="KW-0274">FAD</keyword>
<comment type="subcellular location">
    <subcellularLocation>
        <location evidence="11">Cytoplasm</location>
    </subcellularLocation>
</comment>
<dbReference type="RefSeq" id="WP_003609233.1">
    <property type="nucleotide sequence ID" value="NZ_ADVE02000001.1"/>
</dbReference>
<dbReference type="KEGG" id="mtw:CQW49_12765"/>
<evidence type="ECO:0000256" key="3">
    <source>
        <dbReference type="ARBA" id="ARBA00007653"/>
    </source>
</evidence>
<dbReference type="STRING" id="595536.GCA_000178815_02613"/>
<comment type="cofactor">
    <cofactor evidence="1 11">
        <name>FAD</name>
        <dbReference type="ChEBI" id="CHEBI:57692"/>
    </cofactor>
</comment>
<dbReference type="PANTHER" id="PTHR11806:SF0">
    <property type="entry name" value="PROTEIN MTO1 HOMOLOG, MITOCHONDRIAL"/>
    <property type="match status" value="1"/>
</dbReference>
<dbReference type="HAMAP" id="MF_00129">
    <property type="entry name" value="MnmG_GidA"/>
    <property type="match status" value="1"/>
</dbReference>
<dbReference type="GO" id="GO:0005829">
    <property type="term" value="C:cytosol"/>
    <property type="evidence" value="ECO:0007669"/>
    <property type="project" value="TreeGrafter"/>
</dbReference>
<evidence type="ECO:0000256" key="7">
    <source>
        <dbReference type="ARBA" id="ARBA00022827"/>
    </source>
</evidence>
<dbReference type="Gene3D" id="1.10.150.570">
    <property type="entry name" value="GidA associated domain, C-terminal subdomain"/>
    <property type="match status" value="1"/>
</dbReference>
<dbReference type="InterPro" id="IPR020595">
    <property type="entry name" value="MnmG-rel_CS"/>
</dbReference>
<evidence type="ECO:0000259" key="12">
    <source>
        <dbReference type="SMART" id="SM01228"/>
    </source>
</evidence>
<evidence type="ECO:0000313" key="14">
    <source>
        <dbReference type="Proteomes" id="UP000230709"/>
    </source>
</evidence>